<dbReference type="InterPro" id="IPR021466">
    <property type="entry name" value="Put_rhamnosyl_transferase"/>
</dbReference>
<dbReference type="EMBL" id="VANS01000011">
    <property type="protein sequence ID" value="TMM49249.1"/>
    <property type="molecule type" value="Genomic_DNA"/>
</dbReference>
<dbReference type="AlphaFoldDB" id="A0A5S3PZC1"/>
<accession>A0A5S3PZC1</accession>
<name>A0A5S3PZC1_9RHOB</name>
<comment type="caution">
    <text evidence="2">The sequence shown here is derived from an EMBL/GenBank/DDBJ whole genome shotgun (WGS) entry which is preliminary data.</text>
</comment>
<dbReference type="Pfam" id="PF11316">
    <property type="entry name" value="Rhamno_transf"/>
    <property type="match status" value="1"/>
</dbReference>
<gene>
    <name evidence="2" type="ORF">FDT80_18490</name>
</gene>
<dbReference type="OrthoDB" id="9771846at2"/>
<dbReference type="RefSeq" id="WP_138663817.1">
    <property type="nucleotide sequence ID" value="NZ_VANS01000011.1"/>
</dbReference>
<feature type="region of interest" description="Disordered" evidence="1">
    <location>
        <begin position="229"/>
        <end position="248"/>
    </location>
</feature>
<keyword evidence="3" id="KW-1185">Reference proteome</keyword>
<evidence type="ECO:0008006" key="4">
    <source>
        <dbReference type="Google" id="ProtNLM"/>
    </source>
</evidence>
<evidence type="ECO:0000256" key="1">
    <source>
        <dbReference type="SAM" id="MobiDB-lite"/>
    </source>
</evidence>
<reference evidence="2 3" key="1">
    <citation type="submission" date="2019-05" db="EMBL/GenBank/DDBJ databases">
        <title>Sulfitobacter sabulilitoris sp. nov., isolated from a marine sand.</title>
        <authorList>
            <person name="Yoon J.-H."/>
        </authorList>
    </citation>
    <scope>NUCLEOTIDE SEQUENCE [LARGE SCALE GENOMIC DNA]</scope>
    <source>
        <strain evidence="2 3">HSMS-29</strain>
    </source>
</reference>
<evidence type="ECO:0000313" key="2">
    <source>
        <dbReference type="EMBL" id="TMM49249.1"/>
    </source>
</evidence>
<proteinExistence type="predicted"/>
<sequence>MADHIKTIGVMRFSVLTPTYYSERFDSLDKIAAHLFSPERMALRFHIFERLVLPSLLAQTDPEFDLVVLTADRLPREHRDRLAALLAPAPHIHLRPVGTEKHYQLLKQGYESVDPGGATHRLMFRLDDDDAVDLNYIKRLRALGAGLHRLHPGDVPTVIAFNRGFYVRITEGENEVFDACERAPLSTGTALLAPVDYPRNPYRYNHRALAQHYNTYSDITEPAFIRTIHGDNKSSPTQMGRTHKMRPKAIDKQLKRHFGIDRDHLMAL</sequence>
<evidence type="ECO:0000313" key="3">
    <source>
        <dbReference type="Proteomes" id="UP000309550"/>
    </source>
</evidence>
<dbReference type="Proteomes" id="UP000309550">
    <property type="component" value="Unassembled WGS sequence"/>
</dbReference>
<protein>
    <recommendedName>
        <fullName evidence="4">Rhamnosyl transferase</fullName>
    </recommendedName>
</protein>
<organism evidence="2 3">
    <name type="scientific">Sulfitobacter sabulilitoris</name>
    <dbReference type="NCBI Taxonomy" id="2562655"/>
    <lineage>
        <taxon>Bacteria</taxon>
        <taxon>Pseudomonadati</taxon>
        <taxon>Pseudomonadota</taxon>
        <taxon>Alphaproteobacteria</taxon>
        <taxon>Rhodobacterales</taxon>
        <taxon>Roseobacteraceae</taxon>
        <taxon>Sulfitobacter</taxon>
    </lineage>
</organism>